<keyword evidence="1" id="KW-1133">Transmembrane helix</keyword>
<dbReference type="Gramene" id="PRQ34872">
    <property type="protein sequence ID" value="PRQ34872"/>
    <property type="gene ID" value="RchiOBHm_Chr5g0073851"/>
</dbReference>
<keyword evidence="1" id="KW-0472">Membrane</keyword>
<gene>
    <name evidence="2" type="ORF">RchiOBHm_Chr5g0073851</name>
</gene>
<reference evidence="2 3" key="1">
    <citation type="journal article" date="2018" name="Nat. Genet.">
        <title>The Rosa genome provides new insights in the design of modern roses.</title>
        <authorList>
            <person name="Bendahmane M."/>
        </authorList>
    </citation>
    <scope>NUCLEOTIDE SEQUENCE [LARGE SCALE GENOMIC DNA]</scope>
    <source>
        <strain evidence="3">cv. Old Blush</strain>
    </source>
</reference>
<keyword evidence="1" id="KW-0812">Transmembrane</keyword>
<dbReference type="Proteomes" id="UP000238479">
    <property type="component" value="Chromosome 5"/>
</dbReference>
<sequence length="100" mass="11720">MTNDWKYSIQFILGWWRGHNSQKAPETHLRKKKERRDESPLLFFICLLCCFLQVRPLLCQICVIARGEIRDIDLQSLSLSLSLIRMEDNDTPACLIQNPS</sequence>
<organism evidence="2 3">
    <name type="scientific">Rosa chinensis</name>
    <name type="common">China rose</name>
    <dbReference type="NCBI Taxonomy" id="74649"/>
    <lineage>
        <taxon>Eukaryota</taxon>
        <taxon>Viridiplantae</taxon>
        <taxon>Streptophyta</taxon>
        <taxon>Embryophyta</taxon>
        <taxon>Tracheophyta</taxon>
        <taxon>Spermatophyta</taxon>
        <taxon>Magnoliopsida</taxon>
        <taxon>eudicotyledons</taxon>
        <taxon>Gunneridae</taxon>
        <taxon>Pentapetalae</taxon>
        <taxon>rosids</taxon>
        <taxon>fabids</taxon>
        <taxon>Rosales</taxon>
        <taxon>Rosaceae</taxon>
        <taxon>Rosoideae</taxon>
        <taxon>Rosoideae incertae sedis</taxon>
        <taxon>Rosa</taxon>
    </lineage>
</organism>
<name>A0A2P6QL26_ROSCH</name>
<comment type="caution">
    <text evidence="2">The sequence shown here is derived from an EMBL/GenBank/DDBJ whole genome shotgun (WGS) entry which is preliminary data.</text>
</comment>
<keyword evidence="3" id="KW-1185">Reference proteome</keyword>
<dbReference type="AlphaFoldDB" id="A0A2P6QL26"/>
<feature type="transmembrane region" description="Helical" evidence="1">
    <location>
        <begin position="40"/>
        <end position="58"/>
    </location>
</feature>
<accession>A0A2P6QL26</accession>
<proteinExistence type="predicted"/>
<protein>
    <submittedName>
        <fullName evidence="2">Uncharacterized protein</fullName>
    </submittedName>
</protein>
<dbReference type="EMBL" id="PDCK01000043">
    <property type="protein sequence ID" value="PRQ34872.1"/>
    <property type="molecule type" value="Genomic_DNA"/>
</dbReference>
<evidence type="ECO:0000313" key="3">
    <source>
        <dbReference type="Proteomes" id="UP000238479"/>
    </source>
</evidence>
<evidence type="ECO:0000313" key="2">
    <source>
        <dbReference type="EMBL" id="PRQ34872.1"/>
    </source>
</evidence>
<evidence type="ECO:0000256" key="1">
    <source>
        <dbReference type="SAM" id="Phobius"/>
    </source>
</evidence>